<proteinExistence type="predicted"/>
<dbReference type="EMBL" id="BSXG01000048">
    <property type="protein sequence ID" value="GME28474.1"/>
    <property type="molecule type" value="Genomic_DNA"/>
</dbReference>
<name>A0ACB5S6Q2_9PEZI</name>
<protein>
    <submittedName>
        <fullName evidence="1">Uncharacterized protein</fullName>
    </submittedName>
</protein>
<sequence>MTTANPPSPSPSPSPRPAITAAATAFTHSYARAMSLSSPAARAPIPLVAAALGAHYAADTTAYTLGHRMVFASAAAAAPGIAAHLARFERSGLGCAIAMAALRVEPVSAGSALCWVTWAIEPRAGGPFEGRGWRWENVYAYRRPVEEGGAGAERRWVGGDEAEGEGWEVPEGWWEFMLSDNELLSILERVPNFMEL</sequence>
<dbReference type="Proteomes" id="UP001165186">
    <property type="component" value="Unassembled WGS sequence"/>
</dbReference>
<comment type="caution">
    <text evidence="1">The sequence shown here is derived from an EMBL/GenBank/DDBJ whole genome shotgun (WGS) entry which is preliminary data.</text>
</comment>
<organism evidence="1 2">
    <name type="scientific">Neofusicoccum parvum</name>
    <dbReference type="NCBI Taxonomy" id="310453"/>
    <lineage>
        <taxon>Eukaryota</taxon>
        <taxon>Fungi</taxon>
        <taxon>Dikarya</taxon>
        <taxon>Ascomycota</taxon>
        <taxon>Pezizomycotina</taxon>
        <taxon>Dothideomycetes</taxon>
        <taxon>Dothideomycetes incertae sedis</taxon>
        <taxon>Botryosphaeriales</taxon>
        <taxon>Botryosphaeriaceae</taxon>
        <taxon>Neofusicoccum</taxon>
    </lineage>
</organism>
<accession>A0ACB5S6Q2</accession>
<evidence type="ECO:0000313" key="1">
    <source>
        <dbReference type="EMBL" id="GME28474.1"/>
    </source>
</evidence>
<gene>
    <name evidence="1" type="primary">g7071</name>
    <name evidence="1" type="ORF">NpPPO83_00007071</name>
</gene>
<reference evidence="1" key="1">
    <citation type="submission" date="2024-09" db="EMBL/GenBank/DDBJ databases">
        <title>Draft Genome Sequences of Neofusicoccum parvum.</title>
        <authorList>
            <person name="Ashida A."/>
            <person name="Camagna M."/>
            <person name="Tanaka A."/>
            <person name="Takemoto D."/>
        </authorList>
    </citation>
    <scope>NUCLEOTIDE SEQUENCE</scope>
    <source>
        <strain evidence="1">PPO83</strain>
    </source>
</reference>
<keyword evidence="2" id="KW-1185">Reference proteome</keyword>
<evidence type="ECO:0000313" key="2">
    <source>
        <dbReference type="Proteomes" id="UP001165186"/>
    </source>
</evidence>